<keyword evidence="2" id="KW-1185">Reference proteome</keyword>
<protein>
    <submittedName>
        <fullName evidence="3">Uncharacterized protein KIAA1755 homolog</fullName>
    </submittedName>
</protein>
<gene>
    <name evidence="3" type="primary">KIAA1755</name>
</gene>
<organism evidence="2 3">
    <name type="scientific">Pogona vitticeps</name>
    <name type="common">central bearded dragon</name>
    <dbReference type="NCBI Taxonomy" id="103695"/>
    <lineage>
        <taxon>Eukaryota</taxon>
        <taxon>Metazoa</taxon>
        <taxon>Chordata</taxon>
        <taxon>Craniata</taxon>
        <taxon>Vertebrata</taxon>
        <taxon>Euteleostomi</taxon>
        <taxon>Lepidosauria</taxon>
        <taxon>Squamata</taxon>
        <taxon>Bifurcata</taxon>
        <taxon>Unidentata</taxon>
        <taxon>Episquamata</taxon>
        <taxon>Toxicofera</taxon>
        <taxon>Iguania</taxon>
        <taxon>Acrodonta</taxon>
        <taxon>Agamidae</taxon>
        <taxon>Amphibolurinae</taxon>
        <taxon>Pogona</taxon>
    </lineage>
</organism>
<feature type="compositionally biased region" description="Basic and acidic residues" evidence="1">
    <location>
        <begin position="1163"/>
        <end position="1180"/>
    </location>
</feature>
<evidence type="ECO:0000313" key="2">
    <source>
        <dbReference type="Proteomes" id="UP001652642"/>
    </source>
</evidence>
<dbReference type="Proteomes" id="UP001652642">
    <property type="component" value="Chromosome 4"/>
</dbReference>
<dbReference type="PANTHER" id="PTHR45845:SF2">
    <property type="entry name" value="RIKEN CDNA D630003M21 GENE"/>
    <property type="match status" value="1"/>
</dbReference>
<name>A0ABM5G4V2_9SAUR</name>
<feature type="compositionally biased region" description="Basic and acidic residues" evidence="1">
    <location>
        <begin position="397"/>
        <end position="409"/>
    </location>
</feature>
<feature type="compositionally biased region" description="Basic and acidic residues" evidence="1">
    <location>
        <begin position="1036"/>
        <end position="1048"/>
    </location>
</feature>
<dbReference type="PANTHER" id="PTHR45845">
    <property type="entry name" value="RHO GUANINE NUCLEOTIDE EXCHANGE FACTOR-RELATED"/>
    <property type="match status" value="1"/>
</dbReference>
<dbReference type="RefSeq" id="XP_072852693.1">
    <property type="nucleotide sequence ID" value="XM_072996592.1"/>
</dbReference>
<feature type="compositionally biased region" description="Low complexity" evidence="1">
    <location>
        <begin position="1107"/>
        <end position="1124"/>
    </location>
</feature>
<feature type="region of interest" description="Disordered" evidence="1">
    <location>
        <begin position="1012"/>
        <end position="1074"/>
    </location>
</feature>
<sequence length="1225" mass="133797">MDPQSLDAAVQNTLSGLFPPFDATAPTVLSQLFRVLEARYHGDGLCCLLDFLIPSKRLLEHVRQAACAPYISCVFLHEGWPLCLHEKVVVHLGPLNPLLLRPGDFYLQAEPCGEQSACLVVKCLSKDLTTVEEIPLPEASCSFLFTKEWLEEINQDLDRPALRTCLVATGNGIVPIPWGKIATPVYGKLNSQQPGKTVTGLGDAGSSPDGSWRPPQGKYPGLIKVEQGSWRKSTLFVVPSLCDIISENLEGEYVNLLGFSGEKDTDFSAKSEAPSAAEEQHQGEVSPWTKKGLVCVNGESTVTLESWDCRKGLDSEEGPCTPCLRRKLSPDPKVHEPRCRYRDSYVAALKNPVNFSSGLMAAILEEIDVAQQVSHLATPDTKPPEGSHQAAPGVPPEHPKKDGKTEEPPKQGPSDVLKSPTDNCPTASNRFSCRKGHRQLASSGGGPSGPEKAGKGQEGPRKKTLTVCSPRMGRGKAAVGKGSSQVDAGFSELPTLRITERDPANTSSTESLLKELLSSGSQPWGRVQWESLNPELLSSGVVCLPGNTDKLGRPIVQITTSGRVWQAPSGSAREVTQLLLHFCSVSRKSSKDMGLTILIDARKEPPCPSLSAALGAIQKALPGCIHAVLLLAEKEAVAHLEKFPGVQVEVLSSLKALARHVDNSQLTPGFDGQFPYCHQEWIQYFQKFHPFVRGLTKASEVLQGTTRELEKENALETSQAVEEQLDCHRQLMQEVLCDVQLMNLQREGGATLARLRKEAARLSFCPPIRNSMDLALGLYGLVEDEVHRLVAKSNSRLEHLQFLLKVRQLEAEFHKLSVWFDEEGELELRGVGSAAGGREKAEESYRRFKEIFKEATVHYNHGLSLSKEAAKVQGSRFPELGAFEAAKRAFQAKLTTFYMAMQTKEAELETYLDLCRFSDKVTQFNLDCKEHPALRTPRQNEPVSPELQREAENLLRRLSGEFSAEMFQQMKIQASSMCNGSGLAVWREALERCQEAKQILEDGLARFKKDKMEGLGQGPAPEVSSKETCAEGPSARIKEREEMLDSRSRSNVGTVDRTGHHSLEGSLSGGLAKDVQESEETYLVSLGASLEWGGPETAEGLEPLPPTAENSPPASPAPASRPSAGQVPGACETLPPLKQPCASMPARGQKNRRKETTQYFQLSRHESFSSEDTDSQHSAEEALGSSTTLPVDLLGPKGGWAQEKAAGILYLENHRTSPLPHTAAQ</sequence>
<feature type="compositionally biased region" description="Basic and acidic residues" evidence="1">
    <location>
        <begin position="452"/>
        <end position="461"/>
    </location>
</feature>
<dbReference type="Gene3D" id="1.20.58.60">
    <property type="match status" value="1"/>
</dbReference>
<proteinExistence type="predicted"/>
<evidence type="ECO:0000313" key="3">
    <source>
        <dbReference type="RefSeq" id="XP_072852693.1"/>
    </source>
</evidence>
<feature type="region of interest" description="Disordered" evidence="1">
    <location>
        <begin position="374"/>
        <end position="467"/>
    </location>
</feature>
<evidence type="ECO:0000256" key="1">
    <source>
        <dbReference type="SAM" id="MobiDB-lite"/>
    </source>
</evidence>
<dbReference type="GeneID" id="110088945"/>
<feature type="region of interest" description="Disordered" evidence="1">
    <location>
        <begin position="194"/>
        <end position="218"/>
    </location>
</feature>
<feature type="compositionally biased region" description="Polar residues" evidence="1">
    <location>
        <begin position="420"/>
        <end position="431"/>
    </location>
</feature>
<dbReference type="InterPro" id="IPR052231">
    <property type="entry name" value="Rho_GEF_signaling-related"/>
</dbReference>
<reference evidence="3" key="1">
    <citation type="submission" date="2025-08" db="UniProtKB">
        <authorList>
            <consortium name="RefSeq"/>
        </authorList>
    </citation>
    <scope>IDENTIFICATION</scope>
</reference>
<feature type="region of interest" description="Disordered" evidence="1">
    <location>
        <begin position="1092"/>
        <end position="1198"/>
    </location>
</feature>
<accession>A0ABM5G4V2</accession>